<name>A0A6J4S283_9ACTN</name>
<evidence type="ECO:0000313" key="1">
    <source>
        <dbReference type="EMBL" id="CAA9487506.1"/>
    </source>
</evidence>
<accession>A0A6J4S283</accession>
<organism evidence="1">
    <name type="scientific">uncultured Solirubrobacteraceae bacterium</name>
    <dbReference type="NCBI Taxonomy" id="1162706"/>
    <lineage>
        <taxon>Bacteria</taxon>
        <taxon>Bacillati</taxon>
        <taxon>Actinomycetota</taxon>
        <taxon>Thermoleophilia</taxon>
        <taxon>Solirubrobacterales</taxon>
        <taxon>Solirubrobacteraceae</taxon>
        <taxon>environmental samples</taxon>
    </lineage>
</organism>
<dbReference type="EMBL" id="CADCVL010000332">
    <property type="protein sequence ID" value="CAA9487506.1"/>
    <property type="molecule type" value="Genomic_DNA"/>
</dbReference>
<feature type="non-terminal residue" evidence="1">
    <location>
        <position position="1"/>
    </location>
</feature>
<proteinExistence type="predicted"/>
<dbReference type="AlphaFoldDB" id="A0A6J4S283"/>
<sequence>PELEEIRAMLSAHGLLEAASAA</sequence>
<gene>
    <name evidence="1" type="ORF">AVDCRST_MAG65-1820</name>
</gene>
<reference evidence="1" key="1">
    <citation type="submission" date="2020-02" db="EMBL/GenBank/DDBJ databases">
        <authorList>
            <person name="Meier V. D."/>
        </authorList>
    </citation>
    <scope>NUCLEOTIDE SEQUENCE</scope>
    <source>
        <strain evidence="1">AVDCRST_MAG65</strain>
    </source>
</reference>
<protein>
    <submittedName>
        <fullName evidence="1">Uncharacterized protein</fullName>
    </submittedName>
</protein>